<dbReference type="SMART" id="SM01045">
    <property type="entry name" value="BURP"/>
    <property type="match status" value="1"/>
</dbReference>
<evidence type="ECO:0000313" key="4">
    <source>
        <dbReference type="Proteomes" id="UP000026962"/>
    </source>
</evidence>
<feature type="domain" description="BURP" evidence="2">
    <location>
        <begin position="365"/>
        <end position="582"/>
    </location>
</feature>
<dbReference type="AlphaFoldDB" id="A0A0E0L9V1"/>
<evidence type="ECO:0000259" key="2">
    <source>
        <dbReference type="PROSITE" id="PS51277"/>
    </source>
</evidence>
<dbReference type="STRING" id="4537.A0A0E0L9V1"/>
<keyword evidence="4" id="KW-1185">Reference proteome</keyword>
<name>A0A0E0L9V1_ORYPU</name>
<proteinExistence type="predicted"/>
<dbReference type="OMA" id="QKMGRFY"/>
<feature type="signal peptide" evidence="1">
    <location>
        <begin position="1"/>
        <end position="24"/>
    </location>
</feature>
<evidence type="ECO:0000313" key="3">
    <source>
        <dbReference type="EnsemblPlants" id="OPUNC06G08670.1"/>
    </source>
</evidence>
<dbReference type="Pfam" id="PF03181">
    <property type="entry name" value="BURP"/>
    <property type="match status" value="1"/>
</dbReference>
<accession>A0A0E0L9V1</accession>
<dbReference type="PANTHER" id="PTHR31236">
    <property type="entry name" value="BURP DOMAIN PROTEIN USPL1-LIKE"/>
    <property type="match status" value="1"/>
</dbReference>
<evidence type="ECO:0000256" key="1">
    <source>
        <dbReference type="SAM" id="SignalP"/>
    </source>
</evidence>
<keyword evidence="1" id="KW-0732">Signal</keyword>
<dbReference type="PANTHER" id="PTHR31236:SF21">
    <property type="entry name" value="BURP DOMAIN-CONTAINING PROTEIN 11"/>
    <property type="match status" value="1"/>
</dbReference>
<organism evidence="3">
    <name type="scientific">Oryza punctata</name>
    <name type="common">Red rice</name>
    <dbReference type="NCBI Taxonomy" id="4537"/>
    <lineage>
        <taxon>Eukaryota</taxon>
        <taxon>Viridiplantae</taxon>
        <taxon>Streptophyta</taxon>
        <taxon>Embryophyta</taxon>
        <taxon>Tracheophyta</taxon>
        <taxon>Spermatophyta</taxon>
        <taxon>Magnoliopsida</taxon>
        <taxon>Liliopsida</taxon>
        <taxon>Poales</taxon>
        <taxon>Poaceae</taxon>
        <taxon>BOP clade</taxon>
        <taxon>Oryzoideae</taxon>
        <taxon>Oryzeae</taxon>
        <taxon>Oryzinae</taxon>
        <taxon>Oryza</taxon>
    </lineage>
</organism>
<dbReference type="EnsemblPlants" id="OPUNC06G08670.1">
    <property type="protein sequence ID" value="OPUNC06G08670.1"/>
    <property type="gene ID" value="OPUNC06G08670"/>
</dbReference>
<sequence length="588" mass="67054">MKAMGGLLPLIPFLLVIVVAGGNGRTGFSLEGAIVNPAEVKAYWEATLPNTPMPQAVLDILGQLQGQANNGDDRKMEKFYLYNKGNANNGDDQKMGRFYLYNEDQANEEDDQEMKNFYLYNKDKTNEKEDQKMRFYLYNKDQANNGDDQKMEKFYLYNKAHANEGDNQKMGRFYFYNEDQANNGDDQKMGRFYMFNKAETNEGDDQKMTRFYLYNKDQANNGDDQNMGRFYLYNNGQANNWVDQKMEKFYLYNKAKANDRDDQKMGRFYLYNKAQDHDRDDQNMGKFYLYSKGQAKDVVDQKMKKFYLYNKNQDNEMNDQNMGKFYLYDRGQTNDTDGQKLGEKHKHHSHGHGHVHFPIGARDMFFFEDNVAPGSVLTTRILSTRSSSIFLHRNSSKHIPFSMKNFANIVSMFAPVSVTMANDIASTLEACEHPQTAHGEDKARCAASIESFLDIVVSSLGTDNVRALSPEVPMEGVPSLRYTVASATPVTTNSRSILACHDLPYPYKVFFCHMAMQARAYQVSLVSEESGGVPSIDALAVCHLNTSNWDPGHPFFKLMDVKPGETTACHFLGRGSIIWVPAVQEATQ</sequence>
<reference evidence="3" key="2">
    <citation type="submission" date="2018-05" db="EMBL/GenBank/DDBJ databases">
        <title>OpunRS2 (Oryza punctata Reference Sequence Version 2).</title>
        <authorList>
            <person name="Zhang J."/>
            <person name="Kudrna D."/>
            <person name="Lee S."/>
            <person name="Talag J."/>
            <person name="Welchert J."/>
            <person name="Wing R.A."/>
        </authorList>
    </citation>
    <scope>NUCLEOTIDE SEQUENCE [LARGE SCALE GENOMIC DNA]</scope>
</reference>
<dbReference type="PROSITE" id="PS51277">
    <property type="entry name" value="BURP"/>
    <property type="match status" value="1"/>
</dbReference>
<reference evidence="3" key="1">
    <citation type="submission" date="2015-04" db="UniProtKB">
        <authorList>
            <consortium name="EnsemblPlants"/>
        </authorList>
    </citation>
    <scope>IDENTIFICATION</scope>
</reference>
<dbReference type="Gramene" id="OPUNC06G08670.1">
    <property type="protein sequence ID" value="OPUNC06G08670.1"/>
    <property type="gene ID" value="OPUNC06G08670"/>
</dbReference>
<dbReference type="eggNOG" id="ENOG502QQHP">
    <property type="taxonomic scope" value="Eukaryota"/>
</dbReference>
<dbReference type="HOGENOM" id="CLU_024834_0_0_1"/>
<dbReference type="InterPro" id="IPR044816">
    <property type="entry name" value="BURP"/>
</dbReference>
<feature type="chain" id="PRO_5002366252" description="BURP domain-containing protein" evidence="1">
    <location>
        <begin position="25"/>
        <end position="588"/>
    </location>
</feature>
<protein>
    <recommendedName>
        <fullName evidence="2">BURP domain-containing protein</fullName>
    </recommendedName>
</protein>
<dbReference type="Proteomes" id="UP000026962">
    <property type="component" value="Chromosome 6"/>
</dbReference>
<dbReference type="InterPro" id="IPR004873">
    <property type="entry name" value="BURP_dom"/>
</dbReference>